<evidence type="ECO:0000313" key="3">
    <source>
        <dbReference type="Proteomes" id="UP000594454"/>
    </source>
</evidence>
<dbReference type="Proteomes" id="UP000594454">
    <property type="component" value="Chromosome 1"/>
</dbReference>
<dbReference type="Gene3D" id="3.90.190.10">
    <property type="entry name" value="Protein tyrosine phosphatase superfamily"/>
    <property type="match status" value="1"/>
</dbReference>
<evidence type="ECO:0000256" key="1">
    <source>
        <dbReference type="SAM" id="MobiDB-lite"/>
    </source>
</evidence>
<proteinExistence type="predicted"/>
<name>A0A7R8UGA2_HERIL</name>
<dbReference type="EMBL" id="LR899009">
    <property type="protein sequence ID" value="CAD7080034.1"/>
    <property type="molecule type" value="Genomic_DNA"/>
</dbReference>
<keyword evidence="3" id="KW-1185">Reference proteome</keyword>
<dbReference type="OrthoDB" id="266663at2759"/>
<accession>A0A7R8UGA2</accession>
<dbReference type="SUPFAM" id="SSF52799">
    <property type="entry name" value="(Phosphotyrosine protein) phosphatases II"/>
    <property type="match status" value="1"/>
</dbReference>
<organism evidence="2 3">
    <name type="scientific">Hermetia illucens</name>
    <name type="common">Black soldier fly</name>
    <dbReference type="NCBI Taxonomy" id="343691"/>
    <lineage>
        <taxon>Eukaryota</taxon>
        <taxon>Metazoa</taxon>
        <taxon>Ecdysozoa</taxon>
        <taxon>Arthropoda</taxon>
        <taxon>Hexapoda</taxon>
        <taxon>Insecta</taxon>
        <taxon>Pterygota</taxon>
        <taxon>Neoptera</taxon>
        <taxon>Endopterygota</taxon>
        <taxon>Diptera</taxon>
        <taxon>Brachycera</taxon>
        <taxon>Stratiomyomorpha</taxon>
        <taxon>Stratiomyidae</taxon>
        <taxon>Hermetiinae</taxon>
        <taxon>Hermetia</taxon>
    </lineage>
</organism>
<sequence>MKHYNFSALEAIAWLRLCRPGSVIGHQQQWMEDKQAWLWSEGERYRKRTNTTMTRHIFGIYSKMKNQKDVSNDNPDGGGGGILNRVKGISHKVDTMNLNDEENENGNDDTDDEDDTRRIKVKPNTLFEAITSTVPVVVKNAALRTAQNTQTTQMSERKGAQTQGDKLNQIKAMRRHHHSRSVNVAGTIDCDSPLRHTRARSQPFRNNTSICNAINATSLPVKGDSILESNHSVTRTANRIALYNKSFI</sequence>
<feature type="compositionally biased region" description="Acidic residues" evidence="1">
    <location>
        <begin position="99"/>
        <end position="114"/>
    </location>
</feature>
<dbReference type="AlphaFoldDB" id="A0A7R8UGA2"/>
<dbReference type="InParanoid" id="A0A7R8UGA2"/>
<gene>
    <name evidence="2" type="ORF">HERILL_LOCUS3211</name>
</gene>
<feature type="region of interest" description="Disordered" evidence="1">
    <location>
        <begin position="95"/>
        <end position="118"/>
    </location>
</feature>
<protein>
    <submittedName>
        <fullName evidence="2">Uncharacterized protein</fullName>
    </submittedName>
</protein>
<reference evidence="2 3" key="1">
    <citation type="submission" date="2020-11" db="EMBL/GenBank/DDBJ databases">
        <authorList>
            <person name="Wallbank WR R."/>
            <person name="Pardo Diaz C."/>
            <person name="Kozak K."/>
            <person name="Martin S."/>
            <person name="Jiggins C."/>
            <person name="Moest M."/>
            <person name="Warren A I."/>
            <person name="Generalovic N T."/>
            <person name="Byers J.R.P. K."/>
            <person name="Montejo-Kovacevich G."/>
            <person name="Yen C E."/>
        </authorList>
    </citation>
    <scope>NUCLEOTIDE SEQUENCE [LARGE SCALE GENOMIC DNA]</scope>
</reference>
<dbReference type="PANTHER" id="PTHR23339">
    <property type="entry name" value="TYROSINE SPECIFIC PROTEIN PHOSPHATASE AND DUAL SPECIFICITY PROTEIN PHOSPHATASE"/>
    <property type="match status" value="1"/>
</dbReference>
<dbReference type="InterPro" id="IPR029021">
    <property type="entry name" value="Prot-tyrosine_phosphatase-like"/>
</dbReference>
<dbReference type="InterPro" id="IPR050561">
    <property type="entry name" value="PTP"/>
</dbReference>
<evidence type="ECO:0000313" key="2">
    <source>
        <dbReference type="EMBL" id="CAD7080034.1"/>
    </source>
</evidence>